<comment type="similarity">
    <text evidence="2">Belongs to the ABC transporter superfamily.</text>
</comment>
<dbReference type="PANTHER" id="PTHR43875:SF1">
    <property type="entry name" value="OSMOPROTECTIVE COMPOUNDS UPTAKE ATP-BINDING PROTEIN GGTA"/>
    <property type="match status" value="1"/>
</dbReference>
<dbReference type="InterPro" id="IPR003593">
    <property type="entry name" value="AAA+_ATPase"/>
</dbReference>
<dbReference type="AlphaFoldDB" id="A0A7X3LSP8"/>
<dbReference type="PROSITE" id="PS00211">
    <property type="entry name" value="ABC_TRANSPORTER_1"/>
    <property type="match status" value="1"/>
</dbReference>
<dbReference type="GO" id="GO:0008643">
    <property type="term" value="P:carbohydrate transport"/>
    <property type="evidence" value="ECO:0007669"/>
    <property type="project" value="InterPro"/>
</dbReference>
<evidence type="ECO:0000256" key="3">
    <source>
        <dbReference type="ARBA" id="ARBA00022448"/>
    </source>
</evidence>
<dbReference type="EMBL" id="WUMV01000002">
    <property type="protein sequence ID" value="MXN64371.1"/>
    <property type="molecule type" value="Genomic_DNA"/>
</dbReference>
<dbReference type="InterPro" id="IPR047641">
    <property type="entry name" value="ABC_transpr_MalK/UgpC-like"/>
</dbReference>
<protein>
    <submittedName>
        <fullName evidence="7">ATP-binding cassette domain-containing protein</fullName>
    </submittedName>
</protein>
<keyword evidence="4" id="KW-0547">Nucleotide-binding</keyword>
<dbReference type="GO" id="GO:0055052">
    <property type="term" value="C:ATP-binding cassette (ABC) transporter complex, substrate-binding subunit-containing"/>
    <property type="evidence" value="ECO:0007669"/>
    <property type="project" value="TreeGrafter"/>
</dbReference>
<dbReference type="SUPFAM" id="SSF52540">
    <property type="entry name" value="P-loop containing nucleoside triphosphate hydrolases"/>
    <property type="match status" value="1"/>
</dbReference>
<comment type="subcellular location">
    <subcellularLocation>
        <location evidence="1">Cell inner membrane</location>
        <topology evidence="1">Peripheral membrane protein</topology>
    </subcellularLocation>
</comment>
<dbReference type="Pfam" id="PF00005">
    <property type="entry name" value="ABC_tran"/>
    <property type="match status" value="1"/>
</dbReference>
<evidence type="ECO:0000313" key="7">
    <source>
        <dbReference type="EMBL" id="MXN64371.1"/>
    </source>
</evidence>
<dbReference type="InterPro" id="IPR013611">
    <property type="entry name" value="Transp-assoc_OB_typ2"/>
</dbReference>
<dbReference type="SMART" id="SM00382">
    <property type="entry name" value="AAA"/>
    <property type="match status" value="1"/>
</dbReference>
<dbReference type="InterPro" id="IPR008995">
    <property type="entry name" value="Mo/tungstate-bd_C_term_dom"/>
</dbReference>
<evidence type="ECO:0000256" key="1">
    <source>
        <dbReference type="ARBA" id="ARBA00004417"/>
    </source>
</evidence>
<sequence>MAEASLAAVTKRFGETIAVDDVDLTIANGEFIVLLGPTGAGKTTLLRLIAGLETPDSGTVAIGGGDVTSLAPAMRDVAFVFQQYSLYPHYTVFENLAFPLRAPGRRMGEQAIRKRVSEIAEMLRIGHKLKNKATQLSGGEMQRVSIGRALVREPNVFLMDEPLSSLDAKLREDLRVELKRIQRDLGATIVYVTHDQLEAMTLADRIGILDRGRLVQVDEPRTIYERPATVYAAQRLGSPQINLLPAGRLGLTPGSASAITAGVRPEDVEVGTPGGFDARVIAVERRGAEMIALLEVDGGQQVHALLDAHRPVGEGASLQVAVRPGAPVWFDREQHLVNT</sequence>
<dbReference type="InterPro" id="IPR012340">
    <property type="entry name" value="NA-bd_OB-fold"/>
</dbReference>
<dbReference type="Pfam" id="PF08402">
    <property type="entry name" value="TOBE_2"/>
    <property type="match status" value="1"/>
</dbReference>
<dbReference type="GO" id="GO:0016887">
    <property type="term" value="F:ATP hydrolysis activity"/>
    <property type="evidence" value="ECO:0007669"/>
    <property type="project" value="InterPro"/>
</dbReference>
<keyword evidence="8" id="KW-1185">Reference proteome</keyword>
<dbReference type="InterPro" id="IPR015855">
    <property type="entry name" value="ABC_transpr_MalK-like"/>
</dbReference>
<organism evidence="7 8">
    <name type="scientific">Stappia sediminis</name>
    <dbReference type="NCBI Taxonomy" id="2692190"/>
    <lineage>
        <taxon>Bacteria</taxon>
        <taxon>Pseudomonadati</taxon>
        <taxon>Pseudomonadota</taxon>
        <taxon>Alphaproteobacteria</taxon>
        <taxon>Hyphomicrobiales</taxon>
        <taxon>Stappiaceae</taxon>
        <taxon>Stappia</taxon>
    </lineage>
</organism>
<dbReference type="SUPFAM" id="SSF50331">
    <property type="entry name" value="MOP-like"/>
    <property type="match status" value="1"/>
</dbReference>
<dbReference type="Gene3D" id="3.40.50.300">
    <property type="entry name" value="P-loop containing nucleotide triphosphate hydrolases"/>
    <property type="match status" value="1"/>
</dbReference>
<keyword evidence="3" id="KW-0813">Transport</keyword>
<dbReference type="GO" id="GO:0005524">
    <property type="term" value="F:ATP binding"/>
    <property type="evidence" value="ECO:0007669"/>
    <property type="project" value="UniProtKB-KW"/>
</dbReference>
<evidence type="ECO:0000259" key="6">
    <source>
        <dbReference type="PROSITE" id="PS50893"/>
    </source>
</evidence>
<dbReference type="FunFam" id="3.40.50.300:FF:000042">
    <property type="entry name" value="Maltose/maltodextrin ABC transporter, ATP-binding protein"/>
    <property type="match status" value="1"/>
</dbReference>
<reference evidence="7 8" key="1">
    <citation type="submission" date="2019-12" db="EMBL/GenBank/DDBJ databases">
        <authorList>
            <person name="Li M."/>
        </authorList>
    </citation>
    <scope>NUCLEOTIDE SEQUENCE [LARGE SCALE GENOMIC DNA]</scope>
    <source>
        <strain evidence="7 8">GBMRC 2046</strain>
    </source>
</reference>
<dbReference type="InterPro" id="IPR017871">
    <property type="entry name" value="ABC_transporter-like_CS"/>
</dbReference>
<evidence type="ECO:0000256" key="5">
    <source>
        <dbReference type="ARBA" id="ARBA00022840"/>
    </source>
</evidence>
<comment type="caution">
    <text evidence="7">The sequence shown here is derived from an EMBL/GenBank/DDBJ whole genome shotgun (WGS) entry which is preliminary data.</text>
</comment>
<dbReference type="RefSeq" id="WP_160774599.1">
    <property type="nucleotide sequence ID" value="NZ_WUMV01000002.1"/>
</dbReference>
<dbReference type="Proteomes" id="UP000433101">
    <property type="component" value="Unassembled WGS sequence"/>
</dbReference>
<dbReference type="Gene3D" id="2.40.50.100">
    <property type="match status" value="1"/>
</dbReference>
<proteinExistence type="inferred from homology"/>
<accession>A0A7X3LSP8</accession>
<dbReference type="PROSITE" id="PS50893">
    <property type="entry name" value="ABC_TRANSPORTER_2"/>
    <property type="match status" value="1"/>
</dbReference>
<dbReference type="InterPro" id="IPR027417">
    <property type="entry name" value="P-loop_NTPase"/>
</dbReference>
<keyword evidence="5 7" id="KW-0067">ATP-binding</keyword>
<dbReference type="PANTHER" id="PTHR43875">
    <property type="entry name" value="MALTODEXTRIN IMPORT ATP-BINDING PROTEIN MSMX"/>
    <property type="match status" value="1"/>
</dbReference>
<gene>
    <name evidence="7" type="ORF">GR183_05600</name>
</gene>
<evidence type="ECO:0000256" key="2">
    <source>
        <dbReference type="ARBA" id="ARBA00005417"/>
    </source>
</evidence>
<evidence type="ECO:0000256" key="4">
    <source>
        <dbReference type="ARBA" id="ARBA00022741"/>
    </source>
</evidence>
<feature type="domain" description="ABC transporter" evidence="6">
    <location>
        <begin position="4"/>
        <end position="236"/>
    </location>
</feature>
<name>A0A7X3LSP8_9HYPH</name>
<evidence type="ECO:0000313" key="8">
    <source>
        <dbReference type="Proteomes" id="UP000433101"/>
    </source>
</evidence>
<dbReference type="Gene3D" id="2.40.50.140">
    <property type="entry name" value="Nucleic acid-binding proteins"/>
    <property type="match status" value="1"/>
</dbReference>
<dbReference type="GO" id="GO:0140359">
    <property type="term" value="F:ABC-type transporter activity"/>
    <property type="evidence" value="ECO:0007669"/>
    <property type="project" value="InterPro"/>
</dbReference>
<dbReference type="CDD" id="cd03301">
    <property type="entry name" value="ABC_MalK_N"/>
    <property type="match status" value="1"/>
</dbReference>
<dbReference type="InterPro" id="IPR003439">
    <property type="entry name" value="ABC_transporter-like_ATP-bd"/>
</dbReference>